<dbReference type="Proteomes" id="UP000279227">
    <property type="component" value="Chromosome"/>
</dbReference>
<evidence type="ECO:0000313" key="3">
    <source>
        <dbReference type="Proteomes" id="UP000279227"/>
    </source>
</evidence>
<dbReference type="KEGG" id="cgle:NCTC11432_00227"/>
<proteinExistence type="predicted"/>
<evidence type="ECO:0000313" key="2">
    <source>
        <dbReference type="EMBL" id="VEE04655.1"/>
    </source>
</evidence>
<keyword evidence="1" id="KW-1133">Transmembrane helix</keyword>
<feature type="transmembrane region" description="Helical" evidence="1">
    <location>
        <begin position="29"/>
        <end position="47"/>
    </location>
</feature>
<feature type="transmembrane region" description="Helical" evidence="1">
    <location>
        <begin position="6"/>
        <end position="22"/>
    </location>
</feature>
<sequence>MNDNQLLYAASIVCFLLIMITFRHSWKFGTFNMMLFCLYNLILYYHLLFDSSGGAGLVWWFLLLVVPGLHMLALLIYFVIITIIKDSRKYKDQK</sequence>
<organism evidence="2 3">
    <name type="scientific">Chryseobacterium gleum</name>
    <name type="common">Flavobacterium gleum</name>
    <dbReference type="NCBI Taxonomy" id="250"/>
    <lineage>
        <taxon>Bacteria</taxon>
        <taxon>Pseudomonadati</taxon>
        <taxon>Bacteroidota</taxon>
        <taxon>Flavobacteriia</taxon>
        <taxon>Flavobacteriales</taxon>
        <taxon>Weeksellaceae</taxon>
        <taxon>Chryseobacterium group</taxon>
        <taxon>Chryseobacterium</taxon>
    </lineage>
</organism>
<accession>A0A3S4MM68</accession>
<name>A0A3S4MM68_CHRGE</name>
<protein>
    <submittedName>
        <fullName evidence="2">Uncharacterized protein</fullName>
    </submittedName>
</protein>
<keyword evidence="1" id="KW-0472">Membrane</keyword>
<gene>
    <name evidence="2" type="ORF">NCTC11432_00227</name>
</gene>
<evidence type="ECO:0000256" key="1">
    <source>
        <dbReference type="SAM" id="Phobius"/>
    </source>
</evidence>
<dbReference type="AlphaFoldDB" id="A0A3S4MM68"/>
<reference evidence="2 3" key="1">
    <citation type="submission" date="2018-12" db="EMBL/GenBank/DDBJ databases">
        <authorList>
            <consortium name="Pathogen Informatics"/>
        </authorList>
    </citation>
    <scope>NUCLEOTIDE SEQUENCE [LARGE SCALE GENOMIC DNA]</scope>
    <source>
        <strain evidence="2 3">NCTC11432</strain>
    </source>
</reference>
<dbReference type="EMBL" id="LR134289">
    <property type="protein sequence ID" value="VEE04655.1"/>
    <property type="molecule type" value="Genomic_DNA"/>
</dbReference>
<keyword evidence="1" id="KW-0812">Transmembrane</keyword>
<feature type="transmembrane region" description="Helical" evidence="1">
    <location>
        <begin position="59"/>
        <end position="84"/>
    </location>
</feature>